<keyword evidence="1" id="KW-1133">Transmembrane helix</keyword>
<accession>A0A9P8WF17</accession>
<feature type="transmembrane region" description="Helical" evidence="1">
    <location>
        <begin position="7"/>
        <end position="32"/>
    </location>
</feature>
<feature type="transmembrane region" description="Helical" evidence="1">
    <location>
        <begin position="99"/>
        <end position="124"/>
    </location>
</feature>
<evidence type="ECO:0000313" key="2">
    <source>
        <dbReference type="EMBL" id="KAH6897301.1"/>
    </source>
</evidence>
<comment type="caution">
    <text evidence="2">The sequence shown here is derived from an EMBL/GenBank/DDBJ whole genome shotgun (WGS) entry which is preliminary data.</text>
</comment>
<keyword evidence="3" id="KW-1185">Reference proteome</keyword>
<evidence type="ECO:0000313" key="3">
    <source>
        <dbReference type="Proteomes" id="UP000777438"/>
    </source>
</evidence>
<protein>
    <submittedName>
        <fullName evidence="2">Uncharacterized protein</fullName>
    </submittedName>
</protein>
<dbReference type="EMBL" id="JAGPYM010000003">
    <property type="protein sequence ID" value="KAH6897301.1"/>
    <property type="molecule type" value="Genomic_DNA"/>
</dbReference>
<keyword evidence="1" id="KW-0812">Transmembrane</keyword>
<feature type="transmembrane region" description="Helical" evidence="1">
    <location>
        <begin position="68"/>
        <end position="87"/>
    </location>
</feature>
<dbReference type="Proteomes" id="UP000777438">
    <property type="component" value="Unassembled WGS sequence"/>
</dbReference>
<reference evidence="2 3" key="1">
    <citation type="journal article" date="2021" name="Nat. Commun.">
        <title>Genetic determinants of endophytism in the Arabidopsis root mycobiome.</title>
        <authorList>
            <person name="Mesny F."/>
            <person name="Miyauchi S."/>
            <person name="Thiergart T."/>
            <person name="Pickel B."/>
            <person name="Atanasova L."/>
            <person name="Karlsson M."/>
            <person name="Huettel B."/>
            <person name="Barry K.W."/>
            <person name="Haridas S."/>
            <person name="Chen C."/>
            <person name="Bauer D."/>
            <person name="Andreopoulos W."/>
            <person name="Pangilinan J."/>
            <person name="LaButti K."/>
            <person name="Riley R."/>
            <person name="Lipzen A."/>
            <person name="Clum A."/>
            <person name="Drula E."/>
            <person name="Henrissat B."/>
            <person name="Kohler A."/>
            <person name="Grigoriev I.V."/>
            <person name="Martin F.M."/>
            <person name="Hacquard S."/>
        </authorList>
    </citation>
    <scope>NUCLEOTIDE SEQUENCE [LARGE SCALE GENOMIC DNA]</scope>
    <source>
        <strain evidence="2 3">MPI-CAGE-CH-0241</strain>
    </source>
</reference>
<organism evidence="2 3">
    <name type="scientific">Thelonectria olida</name>
    <dbReference type="NCBI Taxonomy" id="1576542"/>
    <lineage>
        <taxon>Eukaryota</taxon>
        <taxon>Fungi</taxon>
        <taxon>Dikarya</taxon>
        <taxon>Ascomycota</taxon>
        <taxon>Pezizomycotina</taxon>
        <taxon>Sordariomycetes</taxon>
        <taxon>Hypocreomycetidae</taxon>
        <taxon>Hypocreales</taxon>
        <taxon>Nectriaceae</taxon>
        <taxon>Thelonectria</taxon>
    </lineage>
</organism>
<sequence length="225" mass="25166">MGSRIILYAAMALLMSVAIIELSFISYMVAWLHGAASGTFSFNFDGSTYDIKGEPKNFIVDQGHTSNGAAGTAFVLVGTGGFITLWLNSGPNPKKISKLLYQSWLVVNVLSLLLVLTALIYTFVVTNNHNGQHIDARYAAQLDGRSKYDRDSWTPQNWFPALLKLDLADPDERSDIQHHVRIIRGWQYNLIPFFIIHLAETAIALWDAKQHQPTKFSPVQQKSDV</sequence>
<gene>
    <name evidence="2" type="ORF">B0T10DRAFT_182262</name>
</gene>
<dbReference type="OrthoDB" id="3597048at2759"/>
<keyword evidence="1" id="KW-0472">Membrane</keyword>
<evidence type="ECO:0000256" key="1">
    <source>
        <dbReference type="SAM" id="Phobius"/>
    </source>
</evidence>
<dbReference type="AlphaFoldDB" id="A0A9P8WF17"/>
<proteinExistence type="predicted"/>
<name>A0A9P8WF17_9HYPO</name>